<dbReference type="Proteomes" id="UP001305647">
    <property type="component" value="Unassembled WGS sequence"/>
</dbReference>
<dbReference type="AlphaFoldDB" id="A0AAN6PU51"/>
<organism evidence="2 3">
    <name type="scientific">Parathielavia hyrcaniae</name>
    <dbReference type="NCBI Taxonomy" id="113614"/>
    <lineage>
        <taxon>Eukaryota</taxon>
        <taxon>Fungi</taxon>
        <taxon>Dikarya</taxon>
        <taxon>Ascomycota</taxon>
        <taxon>Pezizomycotina</taxon>
        <taxon>Sordariomycetes</taxon>
        <taxon>Sordariomycetidae</taxon>
        <taxon>Sordariales</taxon>
        <taxon>Chaetomiaceae</taxon>
        <taxon>Parathielavia</taxon>
    </lineage>
</organism>
<feature type="region of interest" description="Disordered" evidence="1">
    <location>
        <begin position="84"/>
        <end position="154"/>
    </location>
</feature>
<dbReference type="EMBL" id="MU863685">
    <property type="protein sequence ID" value="KAK4097101.1"/>
    <property type="molecule type" value="Genomic_DNA"/>
</dbReference>
<protein>
    <submittedName>
        <fullName evidence="2">Uncharacterized protein</fullName>
    </submittedName>
</protein>
<feature type="compositionally biased region" description="Polar residues" evidence="1">
    <location>
        <begin position="117"/>
        <end position="127"/>
    </location>
</feature>
<evidence type="ECO:0000313" key="2">
    <source>
        <dbReference type="EMBL" id="KAK4097101.1"/>
    </source>
</evidence>
<comment type="caution">
    <text evidence="2">The sequence shown here is derived from an EMBL/GenBank/DDBJ whole genome shotgun (WGS) entry which is preliminary data.</text>
</comment>
<reference evidence="2" key="1">
    <citation type="journal article" date="2023" name="Mol. Phylogenet. Evol.">
        <title>Genome-scale phylogeny and comparative genomics of the fungal order Sordariales.</title>
        <authorList>
            <person name="Hensen N."/>
            <person name="Bonometti L."/>
            <person name="Westerberg I."/>
            <person name="Brannstrom I.O."/>
            <person name="Guillou S."/>
            <person name="Cros-Aarteil S."/>
            <person name="Calhoun S."/>
            <person name="Haridas S."/>
            <person name="Kuo A."/>
            <person name="Mondo S."/>
            <person name="Pangilinan J."/>
            <person name="Riley R."/>
            <person name="LaButti K."/>
            <person name="Andreopoulos B."/>
            <person name="Lipzen A."/>
            <person name="Chen C."/>
            <person name="Yan M."/>
            <person name="Daum C."/>
            <person name="Ng V."/>
            <person name="Clum A."/>
            <person name="Steindorff A."/>
            <person name="Ohm R.A."/>
            <person name="Martin F."/>
            <person name="Silar P."/>
            <person name="Natvig D.O."/>
            <person name="Lalanne C."/>
            <person name="Gautier V."/>
            <person name="Ament-Velasquez S.L."/>
            <person name="Kruys A."/>
            <person name="Hutchinson M.I."/>
            <person name="Powell A.J."/>
            <person name="Barry K."/>
            <person name="Miller A.N."/>
            <person name="Grigoriev I.V."/>
            <person name="Debuchy R."/>
            <person name="Gladieux P."/>
            <person name="Hiltunen Thoren M."/>
            <person name="Johannesson H."/>
        </authorList>
    </citation>
    <scope>NUCLEOTIDE SEQUENCE</scope>
    <source>
        <strain evidence="2">CBS 757.83</strain>
    </source>
</reference>
<feature type="compositionally biased region" description="Low complexity" evidence="1">
    <location>
        <begin position="91"/>
        <end position="102"/>
    </location>
</feature>
<proteinExistence type="predicted"/>
<keyword evidence="3" id="KW-1185">Reference proteome</keyword>
<evidence type="ECO:0000313" key="3">
    <source>
        <dbReference type="Proteomes" id="UP001305647"/>
    </source>
</evidence>
<gene>
    <name evidence="2" type="ORF">N658DRAFT_434764</name>
</gene>
<sequence>MLLKRKRSESELGSVFTSTQRMDSGCFNFDALSAMDTARRGFFAPRQSTPSHLHSRTKKRFRDSRPSESDVYQHTLDVLYSAQRRPHELHPTPSQSTPTPNTEMRIPLSGQSHHHTGSQQRSLQSFWNIPRGSPASSSTGSLASSPASCPSPSSPATLLSLPTHCEDCGVGLGGDGDDGTMIDIDSHGVVCGKSVCFSCSISNLGEHRRCLACAGPSGGPGRTVRVGKLF</sequence>
<feature type="compositionally biased region" description="Low complexity" evidence="1">
    <location>
        <begin position="132"/>
        <end position="154"/>
    </location>
</feature>
<name>A0AAN6PU51_9PEZI</name>
<accession>A0AAN6PU51</accession>
<evidence type="ECO:0000256" key="1">
    <source>
        <dbReference type="SAM" id="MobiDB-lite"/>
    </source>
</evidence>
<feature type="region of interest" description="Disordered" evidence="1">
    <location>
        <begin position="43"/>
        <end position="72"/>
    </location>
</feature>
<reference evidence="2" key="2">
    <citation type="submission" date="2023-05" db="EMBL/GenBank/DDBJ databases">
        <authorList>
            <consortium name="Lawrence Berkeley National Laboratory"/>
            <person name="Steindorff A."/>
            <person name="Hensen N."/>
            <person name="Bonometti L."/>
            <person name="Westerberg I."/>
            <person name="Brannstrom I.O."/>
            <person name="Guillou S."/>
            <person name="Cros-Aarteil S."/>
            <person name="Calhoun S."/>
            <person name="Haridas S."/>
            <person name="Kuo A."/>
            <person name="Mondo S."/>
            <person name="Pangilinan J."/>
            <person name="Riley R."/>
            <person name="Labutti K."/>
            <person name="Andreopoulos B."/>
            <person name="Lipzen A."/>
            <person name="Chen C."/>
            <person name="Yanf M."/>
            <person name="Daum C."/>
            <person name="Ng V."/>
            <person name="Clum A."/>
            <person name="Ohm R."/>
            <person name="Martin F."/>
            <person name="Silar P."/>
            <person name="Natvig D."/>
            <person name="Lalanne C."/>
            <person name="Gautier V."/>
            <person name="Ament-Velasquez S.L."/>
            <person name="Kruys A."/>
            <person name="Hutchinson M.I."/>
            <person name="Powell A.J."/>
            <person name="Barry K."/>
            <person name="Miller A.N."/>
            <person name="Grigoriev I.V."/>
            <person name="Debuchy R."/>
            <person name="Gladieux P."/>
            <person name="Thoren M.H."/>
            <person name="Johannesson H."/>
        </authorList>
    </citation>
    <scope>NUCLEOTIDE SEQUENCE</scope>
    <source>
        <strain evidence="2">CBS 757.83</strain>
    </source>
</reference>
<feature type="compositionally biased region" description="Basic residues" evidence="1">
    <location>
        <begin position="53"/>
        <end position="62"/>
    </location>
</feature>